<dbReference type="GO" id="GO:0008380">
    <property type="term" value="P:RNA splicing"/>
    <property type="evidence" value="ECO:0007669"/>
    <property type="project" value="UniProtKB-KW"/>
</dbReference>
<dbReference type="STRING" id="166423.A0A0M9ADR1"/>
<dbReference type="Proteomes" id="UP000053105">
    <property type="component" value="Unassembled WGS sequence"/>
</dbReference>
<evidence type="ECO:0000256" key="6">
    <source>
        <dbReference type="ARBA" id="ARBA00022728"/>
    </source>
</evidence>
<evidence type="ECO:0000313" key="9">
    <source>
        <dbReference type="EMBL" id="KOX81059.1"/>
    </source>
</evidence>
<dbReference type="GO" id="GO:0030165">
    <property type="term" value="F:PDZ domain binding"/>
    <property type="evidence" value="ECO:0007669"/>
    <property type="project" value="TreeGrafter"/>
</dbReference>
<keyword evidence="7" id="KW-0508">mRNA splicing</keyword>
<reference evidence="9 10" key="1">
    <citation type="submission" date="2015-07" db="EMBL/GenBank/DDBJ databases">
        <title>The genome of Melipona quadrifasciata.</title>
        <authorList>
            <person name="Pan H."/>
            <person name="Kapheim K."/>
        </authorList>
    </citation>
    <scope>NUCLEOTIDE SEQUENCE [LARGE SCALE GENOMIC DNA]</scope>
    <source>
        <strain evidence="9">0111107301</strain>
        <tissue evidence="9">Whole body</tissue>
    </source>
</reference>
<dbReference type="GO" id="GO:0006397">
    <property type="term" value="P:mRNA processing"/>
    <property type="evidence" value="ECO:0007669"/>
    <property type="project" value="UniProtKB-KW"/>
</dbReference>
<evidence type="ECO:0000256" key="5">
    <source>
        <dbReference type="ARBA" id="ARBA00022664"/>
    </source>
</evidence>
<dbReference type="EMBL" id="KQ435692">
    <property type="protein sequence ID" value="KOX81059.1"/>
    <property type="molecule type" value="Genomic_DNA"/>
</dbReference>
<name>A0A0M9ADR1_9HYME</name>
<dbReference type="GO" id="GO:0008017">
    <property type="term" value="F:microtubule binding"/>
    <property type="evidence" value="ECO:0007669"/>
    <property type="project" value="TreeGrafter"/>
</dbReference>
<dbReference type="GO" id="GO:0005681">
    <property type="term" value="C:spliceosomal complex"/>
    <property type="evidence" value="ECO:0007669"/>
    <property type="project" value="UniProtKB-KW"/>
</dbReference>
<evidence type="ECO:0000256" key="8">
    <source>
        <dbReference type="ARBA" id="ARBA00032518"/>
    </source>
</evidence>
<evidence type="ECO:0000256" key="4">
    <source>
        <dbReference type="ARBA" id="ARBA00022490"/>
    </source>
</evidence>
<dbReference type="PANTHER" id="PTHR11805:SF1">
    <property type="entry name" value="CYSTEINE-RICH PDZ-BINDING PROTEIN"/>
    <property type="match status" value="1"/>
</dbReference>
<dbReference type="AlphaFoldDB" id="A0A0M9ADR1"/>
<comment type="subcellular location">
    <subcellularLocation>
        <location evidence="1">Cytoplasm</location>
    </subcellularLocation>
</comment>
<evidence type="ECO:0000256" key="3">
    <source>
        <dbReference type="ARBA" id="ARBA00018615"/>
    </source>
</evidence>
<gene>
    <name evidence="9" type="ORF">WN51_09984</name>
</gene>
<sequence>MAATRTKTEIVSFKMVCEKCEKKLGKVITPDPWKNGARNTVESGGRKVGENKALSAGKARFNPYTATFETCRICRQKVHQVGSHYCQSCAYKKAICAMCGKKLMSTKNYKQSAT</sequence>
<dbReference type="InterPro" id="IPR019367">
    <property type="entry name" value="PDZ-binding_CRIPT"/>
</dbReference>
<keyword evidence="10" id="KW-1185">Reference proteome</keyword>
<dbReference type="Pfam" id="PF10235">
    <property type="entry name" value="Cript"/>
    <property type="match status" value="1"/>
</dbReference>
<comment type="similarity">
    <text evidence="2">Belongs to the CRIPT family.</text>
</comment>
<evidence type="ECO:0000256" key="2">
    <source>
        <dbReference type="ARBA" id="ARBA00009021"/>
    </source>
</evidence>
<dbReference type="GO" id="GO:0031122">
    <property type="term" value="P:cytoplasmic microtubule organization"/>
    <property type="evidence" value="ECO:0007669"/>
    <property type="project" value="TreeGrafter"/>
</dbReference>
<proteinExistence type="inferred from homology"/>
<evidence type="ECO:0000256" key="7">
    <source>
        <dbReference type="ARBA" id="ARBA00023187"/>
    </source>
</evidence>
<evidence type="ECO:0000313" key="10">
    <source>
        <dbReference type="Proteomes" id="UP000053105"/>
    </source>
</evidence>
<evidence type="ECO:0000256" key="1">
    <source>
        <dbReference type="ARBA" id="ARBA00004496"/>
    </source>
</evidence>
<keyword evidence="5" id="KW-0507">mRNA processing</keyword>
<dbReference type="PANTHER" id="PTHR11805">
    <property type="entry name" value="CYSTEINE-RICH PDZ-BINDING PROTEIN"/>
    <property type="match status" value="1"/>
</dbReference>
<keyword evidence="4" id="KW-0963">Cytoplasm</keyword>
<accession>A0A0M9ADR1</accession>
<dbReference type="GO" id="GO:0005737">
    <property type="term" value="C:cytoplasm"/>
    <property type="evidence" value="ECO:0007669"/>
    <property type="project" value="UniProtKB-SubCell"/>
</dbReference>
<keyword evidence="6" id="KW-0747">Spliceosome</keyword>
<protein>
    <recommendedName>
        <fullName evidence="3">Cysteine-rich PDZ-binding protein</fullName>
    </recommendedName>
    <alternativeName>
        <fullName evidence="8">Cysteine-rich interactor of PDZ three</fullName>
    </alternativeName>
</protein>
<dbReference type="OrthoDB" id="147332at2759"/>
<dbReference type="GO" id="GO:0030425">
    <property type="term" value="C:dendrite"/>
    <property type="evidence" value="ECO:0007669"/>
    <property type="project" value="TreeGrafter"/>
</dbReference>
<organism evidence="9 10">
    <name type="scientific">Melipona quadrifasciata</name>
    <dbReference type="NCBI Taxonomy" id="166423"/>
    <lineage>
        <taxon>Eukaryota</taxon>
        <taxon>Metazoa</taxon>
        <taxon>Ecdysozoa</taxon>
        <taxon>Arthropoda</taxon>
        <taxon>Hexapoda</taxon>
        <taxon>Insecta</taxon>
        <taxon>Pterygota</taxon>
        <taxon>Neoptera</taxon>
        <taxon>Endopterygota</taxon>
        <taxon>Hymenoptera</taxon>
        <taxon>Apocrita</taxon>
        <taxon>Aculeata</taxon>
        <taxon>Apoidea</taxon>
        <taxon>Anthophila</taxon>
        <taxon>Apidae</taxon>
        <taxon>Melipona</taxon>
    </lineage>
</organism>